<comment type="subcellular location">
    <subcellularLocation>
        <location evidence="1">Membrane</location>
        <topology evidence="1">Multi-pass membrane protein</topology>
    </subcellularLocation>
</comment>
<gene>
    <name evidence="8" type="ORF">NF685_08980</name>
</gene>
<feature type="transmembrane region" description="Helical" evidence="7">
    <location>
        <begin position="156"/>
        <end position="176"/>
    </location>
</feature>
<protein>
    <recommendedName>
        <fullName evidence="10">SSS family transporter</fullName>
    </recommendedName>
</protein>
<feature type="transmembrane region" description="Helical" evidence="7">
    <location>
        <begin position="298"/>
        <end position="329"/>
    </location>
</feature>
<keyword evidence="3" id="KW-0813">Transport</keyword>
<evidence type="ECO:0000256" key="3">
    <source>
        <dbReference type="ARBA" id="ARBA00022448"/>
    </source>
</evidence>
<dbReference type="Gene3D" id="1.20.1730.10">
    <property type="entry name" value="Sodium/glucose cotransporter"/>
    <property type="match status" value="1"/>
</dbReference>
<evidence type="ECO:0000313" key="9">
    <source>
        <dbReference type="Proteomes" id="UP001523401"/>
    </source>
</evidence>
<dbReference type="Proteomes" id="UP001523401">
    <property type="component" value="Unassembled WGS sequence"/>
</dbReference>
<name>A0ABT1CH16_9PROT</name>
<keyword evidence="9" id="KW-1185">Reference proteome</keyword>
<organism evidence="8 9">
    <name type="scientific">Asaia lannensis NBRC 102526</name>
    <dbReference type="NCBI Taxonomy" id="1307926"/>
    <lineage>
        <taxon>Bacteria</taxon>
        <taxon>Pseudomonadati</taxon>
        <taxon>Pseudomonadota</taxon>
        <taxon>Alphaproteobacteria</taxon>
        <taxon>Acetobacterales</taxon>
        <taxon>Acetobacteraceae</taxon>
        <taxon>Asaia</taxon>
    </lineage>
</organism>
<evidence type="ECO:0000256" key="5">
    <source>
        <dbReference type="ARBA" id="ARBA00022989"/>
    </source>
</evidence>
<feature type="transmembrane region" description="Helical" evidence="7">
    <location>
        <begin position="266"/>
        <end position="286"/>
    </location>
</feature>
<evidence type="ECO:0008006" key="10">
    <source>
        <dbReference type="Google" id="ProtNLM"/>
    </source>
</evidence>
<sequence length="470" mass="49479">MTLWIVLGGLGLALCLAMLPGRSADRQDPRAFFAARGQFGAVLFFLVSVGETYSIGSLLGFPGGIAATRTVDVALWFIGYILLACPVGYWLYPRLWAAGQRTGAVTLPDLVKGWFCNVPLERATALLLVVLMVPLGAMQFIGLNGVVAQMGLPLPVLPMAVFCAGIAFAFVAMTGLRATARISLLKDVLIMIAVLTLAVAVCAAWPGDRAMPLRDVFHTPPAGKGAGTLFVISTIVMQAMGFCIAPQTVAATFSARSPQVIRKAQIWLPLYMGLFPLLGVIAVFGIMNPGTSAAGDRIFLAVASLLLPGWALSMVYCAVVLTALVWLGGMGLSLSAIVTRNLIPAVPARLQSRVGLVVILVYFVCSVLIAIRPHTLIVTLNQFFYLGLVQLLPAVLVCVEALPVRSRAILAGLIAGLASGVGLALSGWLAGGVHPALPAVAINVAIAVLWNAVEKRMGKAPAHIARENRL</sequence>
<comment type="similarity">
    <text evidence="2">Belongs to the sodium:solute symporter (SSF) (TC 2.A.21) family.</text>
</comment>
<dbReference type="InterPro" id="IPR001734">
    <property type="entry name" value="Na/solute_symporter"/>
</dbReference>
<feature type="transmembrane region" description="Helical" evidence="7">
    <location>
        <begin position="39"/>
        <end position="61"/>
    </location>
</feature>
<dbReference type="RefSeq" id="WP_252849384.1">
    <property type="nucleotide sequence ID" value="NZ_BAPW01000028.1"/>
</dbReference>
<keyword evidence="6 7" id="KW-0472">Membrane</keyword>
<evidence type="ECO:0000313" key="8">
    <source>
        <dbReference type="EMBL" id="MCO6160160.1"/>
    </source>
</evidence>
<keyword evidence="4 7" id="KW-0812">Transmembrane</keyword>
<feature type="transmembrane region" description="Helical" evidence="7">
    <location>
        <begin position="73"/>
        <end position="92"/>
    </location>
</feature>
<evidence type="ECO:0000256" key="4">
    <source>
        <dbReference type="ARBA" id="ARBA00022692"/>
    </source>
</evidence>
<dbReference type="PANTHER" id="PTHR48086:SF8">
    <property type="entry name" value="MONOCARBOXYLIC ACID PERMEASE"/>
    <property type="match status" value="1"/>
</dbReference>
<reference evidence="8 9" key="1">
    <citation type="submission" date="2022-06" db="EMBL/GenBank/DDBJ databases">
        <title>Whole-genome of Asaia lannensis strain LMG 27011T.</title>
        <authorList>
            <person name="Sombolestani A."/>
        </authorList>
    </citation>
    <scope>NUCLEOTIDE SEQUENCE [LARGE SCALE GENOMIC DNA]</scope>
    <source>
        <strain evidence="8 9">NBRC 102526</strain>
    </source>
</reference>
<feature type="transmembrane region" description="Helical" evidence="7">
    <location>
        <begin position="409"/>
        <end position="430"/>
    </location>
</feature>
<proteinExistence type="inferred from homology"/>
<feature type="transmembrane region" description="Helical" evidence="7">
    <location>
        <begin position="226"/>
        <end position="245"/>
    </location>
</feature>
<feature type="transmembrane region" description="Helical" evidence="7">
    <location>
        <begin position="127"/>
        <end position="150"/>
    </location>
</feature>
<keyword evidence="5 7" id="KW-1133">Transmembrane helix</keyword>
<feature type="transmembrane region" description="Helical" evidence="7">
    <location>
        <begin position="436"/>
        <end position="453"/>
    </location>
</feature>
<dbReference type="PANTHER" id="PTHR48086">
    <property type="entry name" value="SODIUM/PROLINE SYMPORTER-RELATED"/>
    <property type="match status" value="1"/>
</dbReference>
<feature type="transmembrane region" description="Helical" evidence="7">
    <location>
        <begin position="188"/>
        <end position="206"/>
    </location>
</feature>
<comment type="caution">
    <text evidence="8">The sequence shown here is derived from an EMBL/GenBank/DDBJ whole genome shotgun (WGS) entry which is preliminary data.</text>
</comment>
<evidence type="ECO:0000256" key="1">
    <source>
        <dbReference type="ARBA" id="ARBA00004141"/>
    </source>
</evidence>
<accession>A0ABT1CH16</accession>
<feature type="transmembrane region" description="Helical" evidence="7">
    <location>
        <begin position="350"/>
        <end position="371"/>
    </location>
</feature>
<dbReference type="EMBL" id="JAMXQU010000005">
    <property type="protein sequence ID" value="MCO6160160.1"/>
    <property type="molecule type" value="Genomic_DNA"/>
</dbReference>
<dbReference type="PROSITE" id="PS50283">
    <property type="entry name" value="NA_SOLUT_SYMP_3"/>
    <property type="match status" value="1"/>
</dbReference>
<evidence type="ECO:0000256" key="7">
    <source>
        <dbReference type="SAM" id="Phobius"/>
    </source>
</evidence>
<evidence type="ECO:0000256" key="2">
    <source>
        <dbReference type="ARBA" id="ARBA00006434"/>
    </source>
</evidence>
<feature type="transmembrane region" description="Helical" evidence="7">
    <location>
        <begin position="383"/>
        <end position="402"/>
    </location>
</feature>
<dbReference type="InterPro" id="IPR038377">
    <property type="entry name" value="Na/Glc_symporter_sf"/>
</dbReference>
<dbReference type="InterPro" id="IPR050277">
    <property type="entry name" value="Sodium:Solute_Symporter"/>
</dbReference>
<evidence type="ECO:0000256" key="6">
    <source>
        <dbReference type="ARBA" id="ARBA00023136"/>
    </source>
</evidence>